<protein>
    <recommendedName>
        <fullName evidence="4">Molybdopterin oxidoreductase domain-containing protein</fullName>
    </recommendedName>
</protein>
<dbReference type="InterPro" id="IPR050123">
    <property type="entry name" value="Prok_molybdopt-oxidoreductase"/>
</dbReference>
<dbReference type="RefSeq" id="WP_162658015.1">
    <property type="nucleotide sequence ID" value="NZ_LR593887.1"/>
</dbReference>
<sequence length="430" mass="46951">MNETFDDVACTVCGCVCDDLRITTDGKRIVSAERACELAKPWFAAQRSDLPRAAEINGRSTSLDAALDHAAELLRQAKSPLIYGLSRSTTEGQRAAVALAERIGATIDTTAATGHAQSLMALQQVGESTCTLGEIKNRADLVIYWGSDPLTTHPRHLERYSVEPRGFAIPNGRQDRTLIVADAQPTITSSVADEFIAIRPGEDWEAFWALRAMVRGQSLPSDANVGADRQQLERLAERMKSAKCGVIFFGVALTRGGLGHRTVAAMLELVNDLNRFTRFYARRMRRLGDVAGADSVLTWQTGYPFGVNFAAGYPRYNPGEFSAPEMLARGEIDACLFVGSETALEFPVEAQARLRQIPIITLDSPGVKPFIPPTVRFTTAVYGVHRPGTAYRMDEVPIPLRVLLPTSLPSDGEILTALRDRLPFSTIQAS</sequence>
<evidence type="ECO:0008006" key="4">
    <source>
        <dbReference type="Google" id="ProtNLM"/>
    </source>
</evidence>
<dbReference type="InParanoid" id="A0A6C2YND6"/>
<dbReference type="InterPro" id="IPR016457">
    <property type="entry name" value="Formylmethanofuran_DH_bsu"/>
</dbReference>
<dbReference type="Gene3D" id="3.40.228.10">
    <property type="entry name" value="Dimethylsulfoxide Reductase, domain 2"/>
    <property type="match status" value="1"/>
</dbReference>
<keyword evidence="2" id="KW-0808">Transferase</keyword>
<keyword evidence="2" id="KW-0378">Hydrolase</keyword>
<organism evidence="2">
    <name type="scientific">Tuwongella immobilis</name>
    <dbReference type="NCBI Taxonomy" id="692036"/>
    <lineage>
        <taxon>Bacteria</taxon>
        <taxon>Pseudomonadati</taxon>
        <taxon>Planctomycetota</taxon>
        <taxon>Planctomycetia</taxon>
        <taxon>Gemmatales</taxon>
        <taxon>Gemmataceae</taxon>
        <taxon>Tuwongella</taxon>
    </lineage>
</organism>
<dbReference type="GO" id="GO:0022904">
    <property type="term" value="P:respiratory electron transport chain"/>
    <property type="evidence" value="ECO:0007669"/>
    <property type="project" value="TreeGrafter"/>
</dbReference>
<proteinExistence type="predicted"/>
<evidence type="ECO:0000313" key="2">
    <source>
        <dbReference type="EMBL" id="VIP02887.1"/>
    </source>
</evidence>
<dbReference type="KEGG" id="tim:GMBLW1_10730"/>
<dbReference type="GO" id="GO:0003954">
    <property type="term" value="F:NADH dehydrogenase activity"/>
    <property type="evidence" value="ECO:0007669"/>
    <property type="project" value="TreeGrafter"/>
</dbReference>
<dbReference type="PANTHER" id="PTHR43105">
    <property type="entry name" value="RESPIRATORY NITRATE REDUCTASE"/>
    <property type="match status" value="1"/>
</dbReference>
<dbReference type="Proteomes" id="UP000464378">
    <property type="component" value="Chromosome"/>
</dbReference>
<dbReference type="GO" id="GO:0018493">
    <property type="term" value="F:formylmethanofuran dehydrogenase activity"/>
    <property type="evidence" value="ECO:0007669"/>
    <property type="project" value="InterPro"/>
</dbReference>
<evidence type="ECO:0000313" key="3">
    <source>
        <dbReference type="Proteomes" id="UP000464378"/>
    </source>
</evidence>
<name>A0A6C2YND6_9BACT</name>
<dbReference type="GO" id="GO:0015948">
    <property type="term" value="P:methanogenesis"/>
    <property type="evidence" value="ECO:0007669"/>
    <property type="project" value="InterPro"/>
</dbReference>
<dbReference type="EMBL" id="LR586016">
    <property type="protein sequence ID" value="VIP02887.1"/>
    <property type="molecule type" value="Genomic_DNA"/>
</dbReference>
<keyword evidence="1" id="KW-0560">Oxidoreductase</keyword>
<dbReference type="GO" id="GO:0016740">
    <property type="term" value="F:transferase activity"/>
    <property type="evidence" value="ECO:0007669"/>
    <property type="project" value="UniProtKB-KW"/>
</dbReference>
<evidence type="ECO:0000256" key="1">
    <source>
        <dbReference type="ARBA" id="ARBA00023002"/>
    </source>
</evidence>
<accession>A0A6C2YND6</accession>
<dbReference type="PIRSF" id="PIRSF005646">
    <property type="entry name" value="FwdB"/>
    <property type="match status" value="1"/>
</dbReference>
<dbReference type="SUPFAM" id="SSF53706">
    <property type="entry name" value="Formate dehydrogenase/DMSO reductase, domains 1-3"/>
    <property type="match status" value="1"/>
</dbReference>
<dbReference type="EMBL" id="LR593887">
    <property type="protein sequence ID" value="VTS02749.1"/>
    <property type="molecule type" value="Genomic_DNA"/>
</dbReference>
<dbReference type="CDD" id="cd02761">
    <property type="entry name" value="MopB_FmdB-FwdB"/>
    <property type="match status" value="1"/>
</dbReference>
<dbReference type="GO" id="GO:0016787">
    <property type="term" value="F:hydrolase activity"/>
    <property type="evidence" value="ECO:0007669"/>
    <property type="project" value="UniProtKB-KW"/>
</dbReference>
<gene>
    <name evidence="2" type="ORF">GMBLW1_10730</name>
</gene>
<reference evidence="2" key="1">
    <citation type="submission" date="2019-04" db="EMBL/GenBank/DDBJ databases">
        <authorList>
            <consortium name="Science for Life Laboratories"/>
        </authorList>
    </citation>
    <scope>NUCLEOTIDE SEQUENCE</scope>
    <source>
        <strain evidence="2">MBLW1</strain>
    </source>
</reference>
<dbReference type="GO" id="GO:0016020">
    <property type="term" value="C:membrane"/>
    <property type="evidence" value="ECO:0007669"/>
    <property type="project" value="TreeGrafter"/>
</dbReference>
<dbReference type="PANTHER" id="PTHR43105:SF14">
    <property type="entry name" value="FORMATE DEHYDROGENASE H"/>
    <property type="match status" value="1"/>
</dbReference>
<dbReference type="AlphaFoldDB" id="A0A6C2YND6"/>
<keyword evidence="3" id="KW-1185">Reference proteome</keyword>
<dbReference type="NCBIfam" id="TIGR03129">
    <property type="entry name" value="one_C_dehyd_B"/>
    <property type="match status" value="1"/>
</dbReference>